<dbReference type="Proteomes" id="UP001143545">
    <property type="component" value="Unassembled WGS sequence"/>
</dbReference>
<keyword evidence="3" id="KW-1185">Reference proteome</keyword>
<organism evidence="2 3">
    <name type="scientific">Neptunitalea chrysea</name>
    <dbReference type="NCBI Taxonomy" id="1647581"/>
    <lineage>
        <taxon>Bacteria</taxon>
        <taxon>Pseudomonadati</taxon>
        <taxon>Bacteroidota</taxon>
        <taxon>Flavobacteriia</taxon>
        <taxon>Flavobacteriales</taxon>
        <taxon>Flavobacteriaceae</taxon>
        <taxon>Neptunitalea</taxon>
    </lineage>
</organism>
<accession>A0A9W6EWL9</accession>
<dbReference type="EMBL" id="BRVP01000015">
    <property type="protein sequence ID" value="GLB53178.1"/>
    <property type="molecule type" value="Genomic_DNA"/>
</dbReference>
<protein>
    <submittedName>
        <fullName evidence="2">Uncharacterized protein</fullName>
    </submittedName>
</protein>
<evidence type="ECO:0000313" key="3">
    <source>
        <dbReference type="Proteomes" id="UP001143545"/>
    </source>
</evidence>
<proteinExistence type="predicted"/>
<comment type="caution">
    <text evidence="2">The sequence shown here is derived from an EMBL/GenBank/DDBJ whole genome shotgun (WGS) entry which is preliminary data.</text>
</comment>
<reference evidence="2" key="1">
    <citation type="submission" date="2022-07" db="EMBL/GenBank/DDBJ databases">
        <title>Taxonomy of Novel Oxalotrophic and Methylotrophic Bacteria.</title>
        <authorList>
            <person name="Sahin N."/>
            <person name="Tani A."/>
        </authorList>
    </citation>
    <scope>NUCLEOTIDE SEQUENCE</scope>
    <source>
        <strain evidence="2">AM327</strain>
    </source>
</reference>
<evidence type="ECO:0000313" key="2">
    <source>
        <dbReference type="EMBL" id="GLB53183.1"/>
    </source>
</evidence>
<name>A0A9W6EWL9_9FLAO</name>
<sequence>MCKLLKCTTGKIILLQLSEQLGNAVYIVCVDGVKMKYRRTGSVFRKDGEDVLKID</sequence>
<evidence type="ECO:0000313" key="1">
    <source>
        <dbReference type="EMBL" id="GLB53178.1"/>
    </source>
</evidence>
<gene>
    <name evidence="1" type="ORF">NBRC110019_22180</name>
    <name evidence="2" type="ORF">NBRC110019_22230</name>
</gene>
<dbReference type="RefSeq" id="WP_281754913.1">
    <property type="nucleotide sequence ID" value="NZ_BRVP01000015.1"/>
</dbReference>
<dbReference type="EMBL" id="BRVP01000015">
    <property type="protein sequence ID" value="GLB53183.1"/>
    <property type="molecule type" value="Genomic_DNA"/>
</dbReference>
<dbReference type="AlphaFoldDB" id="A0A9W6EWL9"/>